<dbReference type="InterPro" id="IPR058647">
    <property type="entry name" value="BSH_CzcB-like"/>
</dbReference>
<dbReference type="Pfam" id="PF25973">
    <property type="entry name" value="BSH_CzcB"/>
    <property type="match status" value="1"/>
</dbReference>
<dbReference type="Proteomes" id="UP000293154">
    <property type="component" value="Chromosome"/>
</dbReference>
<dbReference type="InterPro" id="IPR058627">
    <property type="entry name" value="MdtA-like_C"/>
</dbReference>
<reference evidence="7 8" key="1">
    <citation type="submission" date="2019-03" db="EMBL/GenBank/DDBJ databases">
        <title>Pragia sp. nov. isolated from the gut tract of Carduelis flavirostris.</title>
        <authorList>
            <person name="Ge Y."/>
        </authorList>
    </citation>
    <scope>NUCLEOTIDE SEQUENCE [LARGE SCALE GENOMIC DNA]</scope>
    <source>
        <strain evidence="7 8">CF-458</strain>
    </source>
</reference>
<dbReference type="KEGG" id="prag:EKN56_14855"/>
<proteinExistence type="inferred from homology"/>
<evidence type="ECO:0000256" key="2">
    <source>
        <dbReference type="SAM" id="Coils"/>
    </source>
</evidence>
<evidence type="ECO:0000256" key="1">
    <source>
        <dbReference type="ARBA" id="ARBA00009477"/>
    </source>
</evidence>
<accession>A0A411WN35</accession>
<dbReference type="AlphaFoldDB" id="A0A411WN35"/>
<dbReference type="Gene3D" id="2.40.420.20">
    <property type="match status" value="1"/>
</dbReference>
<keyword evidence="2" id="KW-0175">Coiled coil</keyword>
<dbReference type="NCBIfam" id="TIGR01730">
    <property type="entry name" value="RND_mfp"/>
    <property type="match status" value="1"/>
</dbReference>
<dbReference type="GO" id="GO:0015562">
    <property type="term" value="F:efflux transmembrane transporter activity"/>
    <property type="evidence" value="ECO:0007669"/>
    <property type="project" value="TreeGrafter"/>
</dbReference>
<dbReference type="InterPro" id="IPR006143">
    <property type="entry name" value="RND_pump_MFP"/>
</dbReference>
<dbReference type="PANTHER" id="PTHR30469">
    <property type="entry name" value="MULTIDRUG RESISTANCE PROTEIN MDTA"/>
    <property type="match status" value="1"/>
</dbReference>
<dbReference type="SUPFAM" id="SSF111369">
    <property type="entry name" value="HlyD-like secretion proteins"/>
    <property type="match status" value="1"/>
</dbReference>
<dbReference type="Pfam" id="PF25954">
    <property type="entry name" value="Beta-barrel_RND_2"/>
    <property type="match status" value="1"/>
</dbReference>
<sequence length="364" mass="39397">MDNFRFGTWMVAIILCAFSPIKTAFADQTDIIRPEKTALTVTTMSPKMMEWDNTLLATGNIVAWQEANVSTEASGLSITRVLVDVGDKVAKGQLLVELQNHTLESELAHANAELVQAIAQREEARADAERARKLQKSAALSAQQITQYFITAKIAEARVKAHEAKVSSAQFRLSQTQIVAPDEGTITVRQATLGHVVSPGDILFKLNRQDRMEWRGELPSNELAQVQSGQSVKLSVNGQQTVTGQVRQVAPTVDPKTRNGLVYVELPNTPPIRAGMFASGNITISQRKGLAVPLSALLLQDGMAFVSRVGPDNKIVQTKVTAGPQVDGWVPILNGLQPEDTIVVSGVSFLSEGDSVRIASHQAD</sequence>
<evidence type="ECO:0000259" key="6">
    <source>
        <dbReference type="Pfam" id="PF25973"/>
    </source>
</evidence>
<dbReference type="EMBL" id="CP034752">
    <property type="protein sequence ID" value="QBH97567.1"/>
    <property type="molecule type" value="Genomic_DNA"/>
</dbReference>
<dbReference type="Gene3D" id="1.10.287.470">
    <property type="entry name" value="Helix hairpin bin"/>
    <property type="match status" value="1"/>
</dbReference>
<dbReference type="GO" id="GO:1990281">
    <property type="term" value="C:efflux pump complex"/>
    <property type="evidence" value="ECO:0007669"/>
    <property type="project" value="TreeGrafter"/>
</dbReference>
<evidence type="ECO:0000259" key="4">
    <source>
        <dbReference type="Pfam" id="PF25954"/>
    </source>
</evidence>
<comment type="similarity">
    <text evidence="1">Belongs to the membrane fusion protein (MFP) (TC 8.A.1) family.</text>
</comment>
<evidence type="ECO:0000259" key="5">
    <source>
        <dbReference type="Pfam" id="PF25967"/>
    </source>
</evidence>
<feature type="domain" description="CzcB-like barrel-sandwich hybrid" evidence="6">
    <location>
        <begin position="67"/>
        <end position="205"/>
    </location>
</feature>
<dbReference type="RefSeq" id="WP_130592499.1">
    <property type="nucleotide sequence ID" value="NZ_CP034752.1"/>
</dbReference>
<feature type="domain" description="CusB-like beta-barrel" evidence="4">
    <location>
        <begin position="217"/>
        <end position="282"/>
    </location>
</feature>
<feature type="signal peptide" evidence="3">
    <location>
        <begin position="1"/>
        <end position="26"/>
    </location>
</feature>
<keyword evidence="3" id="KW-0732">Signal</keyword>
<evidence type="ECO:0000256" key="3">
    <source>
        <dbReference type="SAM" id="SignalP"/>
    </source>
</evidence>
<feature type="coiled-coil region" evidence="2">
    <location>
        <begin position="100"/>
        <end position="134"/>
    </location>
</feature>
<organism evidence="7 8">
    <name type="scientific">Limnobaculum zhutongyuii</name>
    <dbReference type="NCBI Taxonomy" id="2498113"/>
    <lineage>
        <taxon>Bacteria</taxon>
        <taxon>Pseudomonadati</taxon>
        <taxon>Pseudomonadota</taxon>
        <taxon>Gammaproteobacteria</taxon>
        <taxon>Enterobacterales</taxon>
        <taxon>Budviciaceae</taxon>
        <taxon>Limnobaculum</taxon>
    </lineage>
</organism>
<name>A0A411WN35_9GAMM</name>
<dbReference type="Gene3D" id="2.40.50.100">
    <property type="match status" value="1"/>
</dbReference>
<feature type="domain" description="Multidrug resistance protein MdtA-like C-terminal permuted SH3" evidence="5">
    <location>
        <begin position="292"/>
        <end position="347"/>
    </location>
</feature>
<dbReference type="Pfam" id="PF25967">
    <property type="entry name" value="RND-MFP_C"/>
    <property type="match status" value="1"/>
</dbReference>
<evidence type="ECO:0000313" key="7">
    <source>
        <dbReference type="EMBL" id="QBH97567.1"/>
    </source>
</evidence>
<dbReference type="PANTHER" id="PTHR30469:SF15">
    <property type="entry name" value="HLYD FAMILY OF SECRETION PROTEINS"/>
    <property type="match status" value="1"/>
</dbReference>
<dbReference type="OrthoDB" id="1185083at2"/>
<dbReference type="Gene3D" id="2.40.30.170">
    <property type="match status" value="1"/>
</dbReference>
<gene>
    <name evidence="7" type="ORF">EKN56_14855</name>
</gene>
<evidence type="ECO:0000313" key="8">
    <source>
        <dbReference type="Proteomes" id="UP000293154"/>
    </source>
</evidence>
<keyword evidence="8" id="KW-1185">Reference proteome</keyword>
<dbReference type="InterPro" id="IPR058792">
    <property type="entry name" value="Beta-barrel_RND_2"/>
</dbReference>
<feature type="chain" id="PRO_5019358212" evidence="3">
    <location>
        <begin position="27"/>
        <end position="364"/>
    </location>
</feature>
<protein>
    <submittedName>
        <fullName evidence="7">Efflux RND transporter periplasmic adaptor subunit</fullName>
    </submittedName>
</protein>